<proteinExistence type="predicted"/>
<feature type="compositionally biased region" description="Basic residues" evidence="1">
    <location>
        <begin position="16"/>
        <end position="30"/>
    </location>
</feature>
<dbReference type="EMBL" id="CABWIL020000002">
    <property type="protein sequence ID" value="CAB3960817.1"/>
    <property type="molecule type" value="Genomic_DNA"/>
</dbReference>
<dbReference type="AlphaFoldDB" id="A0A6J5IMF8"/>
<name>A0A6J5IMF8_9BURK</name>
<evidence type="ECO:0000313" key="2">
    <source>
        <dbReference type="EMBL" id="CAB3960817.1"/>
    </source>
</evidence>
<dbReference type="RefSeq" id="WP_175219583.1">
    <property type="nucleotide sequence ID" value="NZ_CABWIL020000002.1"/>
</dbReference>
<organism evidence="2 3">
    <name type="scientific">Burkholderia aenigmatica</name>
    <dbReference type="NCBI Taxonomy" id="2015348"/>
    <lineage>
        <taxon>Bacteria</taxon>
        <taxon>Pseudomonadati</taxon>
        <taxon>Pseudomonadota</taxon>
        <taxon>Betaproteobacteria</taxon>
        <taxon>Burkholderiales</taxon>
        <taxon>Burkholderiaceae</taxon>
        <taxon>Burkholderia</taxon>
        <taxon>Burkholderia cepacia complex</taxon>
    </lineage>
</organism>
<dbReference type="Proteomes" id="UP000494301">
    <property type="component" value="Unassembled WGS sequence"/>
</dbReference>
<protein>
    <submittedName>
        <fullName evidence="2">Uncharacterized protein</fullName>
    </submittedName>
</protein>
<feature type="region of interest" description="Disordered" evidence="1">
    <location>
        <begin position="1"/>
        <end position="58"/>
    </location>
</feature>
<gene>
    <name evidence="2" type="ORF">BLA3211_00555</name>
</gene>
<reference evidence="2 3" key="1">
    <citation type="submission" date="2020-04" db="EMBL/GenBank/DDBJ databases">
        <authorList>
            <person name="Depoorter E."/>
        </authorList>
    </citation>
    <scope>NUCLEOTIDE SEQUENCE [LARGE SCALE GENOMIC DNA]</scope>
    <source>
        <strain evidence="2 3">BCC0217</strain>
    </source>
</reference>
<accession>A0A6J5IMF8</accession>
<sequence>MSTVTVSASAPEASRRHAAGQHGPHARARRSISIAPAGMRRADARSNGPLGSLRPVAR</sequence>
<evidence type="ECO:0000313" key="3">
    <source>
        <dbReference type="Proteomes" id="UP000494301"/>
    </source>
</evidence>
<evidence type="ECO:0000256" key="1">
    <source>
        <dbReference type="SAM" id="MobiDB-lite"/>
    </source>
</evidence>